<dbReference type="AlphaFoldDB" id="A0A255EEN7"/>
<dbReference type="PANTHER" id="PTHR43610">
    <property type="entry name" value="BLL6696 PROTEIN"/>
    <property type="match status" value="1"/>
</dbReference>
<dbReference type="EMBL" id="NMVJ01000009">
    <property type="protein sequence ID" value="OYN89401.1"/>
    <property type="molecule type" value="Genomic_DNA"/>
</dbReference>
<dbReference type="GO" id="GO:0016747">
    <property type="term" value="F:acyltransferase activity, transferring groups other than amino-acyl groups"/>
    <property type="evidence" value="ECO:0007669"/>
    <property type="project" value="InterPro"/>
</dbReference>
<feature type="domain" description="N-acetyltransferase" evidence="1">
    <location>
        <begin position="12"/>
        <end position="145"/>
    </location>
</feature>
<accession>A0A255EEN7</accession>
<dbReference type="OrthoDB" id="9795199at2"/>
<proteinExistence type="predicted"/>
<keyword evidence="2" id="KW-0808">Transferase</keyword>
<keyword evidence="3" id="KW-1185">Reference proteome</keyword>
<dbReference type="Pfam" id="PF13302">
    <property type="entry name" value="Acetyltransf_3"/>
    <property type="match status" value="1"/>
</dbReference>
<evidence type="ECO:0000313" key="3">
    <source>
        <dbReference type="Proteomes" id="UP000216300"/>
    </source>
</evidence>
<dbReference type="InterPro" id="IPR016181">
    <property type="entry name" value="Acyl_CoA_acyltransferase"/>
</dbReference>
<dbReference type="Proteomes" id="UP000216300">
    <property type="component" value="Unassembled WGS sequence"/>
</dbReference>
<organism evidence="2 3">
    <name type="scientific">Parenemella sanctibonifatiensis</name>
    <dbReference type="NCBI Taxonomy" id="2016505"/>
    <lineage>
        <taxon>Bacteria</taxon>
        <taxon>Bacillati</taxon>
        <taxon>Actinomycetota</taxon>
        <taxon>Actinomycetes</taxon>
        <taxon>Propionibacteriales</taxon>
        <taxon>Propionibacteriaceae</taxon>
        <taxon>Parenemella</taxon>
    </lineage>
</organism>
<protein>
    <submittedName>
        <fullName evidence="2">GNAT family N-acetyltransferase</fullName>
    </submittedName>
</protein>
<sequence length="188" mass="21517">MEHDLTLRHESITLRPLQVADAAALRALVDEEMWAGMSVPFPRSNAHMERHLAALIARPQAYFFAVERGGELIGRTSYYDLVEGLRVEIGNTIYGRPWWGTEVNPTTKLLLFSHAFSGFGVVRVALRCDARNRRSHNSIRRLGARYEGTLRNFRHAADGTVADMDYFSVVDREWPAVRERLEVRLDHL</sequence>
<reference evidence="2 3" key="1">
    <citation type="submission" date="2017-07" db="EMBL/GenBank/DDBJ databases">
        <title>Draft whole genome sequences of clinical Proprionibacteriaceae strains.</title>
        <authorList>
            <person name="Bernier A.-M."/>
            <person name="Bernard K."/>
            <person name="Domingo M.-C."/>
        </authorList>
    </citation>
    <scope>NUCLEOTIDE SEQUENCE [LARGE SCALE GENOMIC DNA]</scope>
    <source>
        <strain evidence="2 3">NML 150081</strain>
    </source>
</reference>
<name>A0A255EEN7_9ACTN</name>
<dbReference type="SUPFAM" id="SSF55729">
    <property type="entry name" value="Acyl-CoA N-acyltransferases (Nat)"/>
    <property type="match status" value="1"/>
</dbReference>
<evidence type="ECO:0000313" key="2">
    <source>
        <dbReference type="EMBL" id="OYN89401.1"/>
    </source>
</evidence>
<dbReference type="Gene3D" id="3.40.630.30">
    <property type="match status" value="1"/>
</dbReference>
<gene>
    <name evidence="2" type="ORF">CGZ91_10920</name>
</gene>
<dbReference type="InterPro" id="IPR000182">
    <property type="entry name" value="GNAT_dom"/>
</dbReference>
<comment type="caution">
    <text evidence="2">The sequence shown here is derived from an EMBL/GenBank/DDBJ whole genome shotgun (WGS) entry which is preliminary data.</text>
</comment>
<dbReference type="RefSeq" id="WP_094455109.1">
    <property type="nucleotide sequence ID" value="NZ_NMVJ01000009.1"/>
</dbReference>
<dbReference type="PANTHER" id="PTHR43610:SF1">
    <property type="entry name" value="N-ACETYLTRANSFERASE DOMAIN-CONTAINING PROTEIN"/>
    <property type="match status" value="1"/>
</dbReference>
<evidence type="ECO:0000259" key="1">
    <source>
        <dbReference type="Pfam" id="PF13302"/>
    </source>
</evidence>